<evidence type="ECO:0000256" key="3">
    <source>
        <dbReference type="ARBA" id="ARBA00022737"/>
    </source>
</evidence>
<evidence type="ECO:0000256" key="8">
    <source>
        <dbReference type="PROSITE-ProRule" id="PRU00043"/>
    </source>
</evidence>
<keyword evidence="4 8" id="KW-0106">Calcium</keyword>
<evidence type="ECO:0000259" key="10">
    <source>
        <dbReference type="PROSITE" id="PS50268"/>
    </source>
</evidence>
<comment type="subcellular location">
    <subcellularLocation>
        <location evidence="1">Membrane</location>
    </subcellularLocation>
</comment>
<dbReference type="GO" id="GO:0005911">
    <property type="term" value="C:cell-cell junction"/>
    <property type="evidence" value="ECO:0007669"/>
    <property type="project" value="TreeGrafter"/>
</dbReference>
<evidence type="ECO:0000256" key="2">
    <source>
        <dbReference type="ARBA" id="ARBA00022692"/>
    </source>
</evidence>
<name>A0A8B6E5Q4_MYTGA</name>
<protein>
    <recommendedName>
        <fullName evidence="10">Cadherin domain-containing protein</fullName>
    </recommendedName>
</protein>
<dbReference type="PRINTS" id="PR00205">
    <property type="entry name" value="CADHERIN"/>
</dbReference>
<dbReference type="AlphaFoldDB" id="A0A8B6E5Q4"/>
<dbReference type="PANTHER" id="PTHR24025:SF23">
    <property type="entry name" value="NEURAL-CADHERIN"/>
    <property type="match status" value="1"/>
</dbReference>
<reference evidence="11" key="1">
    <citation type="submission" date="2018-11" db="EMBL/GenBank/DDBJ databases">
        <authorList>
            <person name="Alioto T."/>
            <person name="Alioto T."/>
        </authorList>
    </citation>
    <scope>NUCLEOTIDE SEQUENCE</scope>
</reference>
<keyword evidence="3" id="KW-0677">Repeat</keyword>
<evidence type="ECO:0000256" key="6">
    <source>
        <dbReference type="ARBA" id="ARBA00022989"/>
    </source>
</evidence>
<dbReference type="PROSITE" id="PS50268">
    <property type="entry name" value="CADHERIN_2"/>
    <property type="match status" value="3"/>
</dbReference>
<dbReference type="PROSITE" id="PS00232">
    <property type="entry name" value="CADHERIN_1"/>
    <property type="match status" value="1"/>
</dbReference>
<comment type="caution">
    <text evidence="11">The sequence shown here is derived from an EMBL/GenBank/DDBJ whole genome shotgun (WGS) entry which is preliminary data.</text>
</comment>
<proteinExistence type="predicted"/>
<evidence type="ECO:0000256" key="7">
    <source>
        <dbReference type="ARBA" id="ARBA00023136"/>
    </source>
</evidence>
<evidence type="ECO:0000256" key="4">
    <source>
        <dbReference type="ARBA" id="ARBA00022837"/>
    </source>
</evidence>
<dbReference type="SUPFAM" id="SSF49313">
    <property type="entry name" value="Cadherin-like"/>
    <property type="match status" value="4"/>
</dbReference>
<dbReference type="Pfam" id="PF00028">
    <property type="entry name" value="Cadherin"/>
    <property type="match status" value="1"/>
</dbReference>
<evidence type="ECO:0000256" key="1">
    <source>
        <dbReference type="ARBA" id="ARBA00004370"/>
    </source>
</evidence>
<feature type="transmembrane region" description="Helical" evidence="9">
    <location>
        <begin position="501"/>
        <end position="523"/>
    </location>
</feature>
<evidence type="ECO:0000256" key="9">
    <source>
        <dbReference type="SAM" id="Phobius"/>
    </source>
</evidence>
<keyword evidence="12" id="KW-1185">Reference proteome</keyword>
<keyword evidence="2 9" id="KW-0812">Transmembrane</keyword>
<dbReference type="Proteomes" id="UP000596742">
    <property type="component" value="Unassembled WGS sequence"/>
</dbReference>
<dbReference type="InterPro" id="IPR002126">
    <property type="entry name" value="Cadherin-like_dom"/>
</dbReference>
<dbReference type="OrthoDB" id="6086648at2759"/>
<dbReference type="InterPro" id="IPR050971">
    <property type="entry name" value="Cadherin-domain_protein"/>
</dbReference>
<organism evidence="11 12">
    <name type="scientific">Mytilus galloprovincialis</name>
    <name type="common">Mediterranean mussel</name>
    <dbReference type="NCBI Taxonomy" id="29158"/>
    <lineage>
        <taxon>Eukaryota</taxon>
        <taxon>Metazoa</taxon>
        <taxon>Spiralia</taxon>
        <taxon>Lophotrochozoa</taxon>
        <taxon>Mollusca</taxon>
        <taxon>Bivalvia</taxon>
        <taxon>Autobranchia</taxon>
        <taxon>Pteriomorphia</taxon>
        <taxon>Mytilida</taxon>
        <taxon>Mytiloidea</taxon>
        <taxon>Mytilidae</taxon>
        <taxon>Mytilinae</taxon>
        <taxon>Mytilus</taxon>
    </lineage>
</organism>
<keyword evidence="7 9" id="KW-0472">Membrane</keyword>
<sequence length="552" mass="61452">MTIEFAIELTLLLKPPTIINLPMSCEIPENVETESLLYTVSVTDPTNDSVTCTLVAASSIYFLQSGSTQFETEIYVRGNQDFVYDTQKQYTIDLVCKDLRRSDSSYFYVYLLRNMPPSFTNLQAKTTVSAQAVVAGQDIYTITSVDPESYNVQYTMTSSSATPPFTINQNTGAISLSRSIETELEIGYELFISLSDGRNTVASRTLSVRIIVSYSPPEGAVYFGVDMSSGLITSLVDIDYETIPYKTFLLTITGSDSLMVDTTNITLNIQNVNEPPKFTKKNYAFSATENSGGTVLQNPYYQFTEEDGDSVKFSIDCGTETGLLDIDSSTGFLSYSIDYDLDVVGTASQLICQVHITDNEYTDTAFLNITILDENDNAPVFQQNEYTFFVTSISSVGTDIGNVEATDKDIGVYGNIIYHLAQEDINSGLFSVSVDGFISSKQSLENIIPGTIFNLTVYAVDSGGNEHTTLVYIVIPDTEIATNNYRDIIYYKTFFSFSPNMAWFVPLMMVLMITACVVLHTIYKGYCTCSKTEKKQKKKYPKYRKRKTAIEM</sequence>
<dbReference type="GO" id="GO:0005886">
    <property type="term" value="C:plasma membrane"/>
    <property type="evidence" value="ECO:0007669"/>
    <property type="project" value="InterPro"/>
</dbReference>
<evidence type="ECO:0000256" key="5">
    <source>
        <dbReference type="ARBA" id="ARBA00022889"/>
    </source>
</evidence>
<dbReference type="PANTHER" id="PTHR24025">
    <property type="entry name" value="DESMOGLEIN FAMILY MEMBER"/>
    <property type="match status" value="1"/>
</dbReference>
<evidence type="ECO:0000313" key="12">
    <source>
        <dbReference type="Proteomes" id="UP000596742"/>
    </source>
</evidence>
<dbReference type="EMBL" id="UYJE01004553">
    <property type="protein sequence ID" value="VDI29016.1"/>
    <property type="molecule type" value="Genomic_DNA"/>
</dbReference>
<dbReference type="GO" id="GO:0007156">
    <property type="term" value="P:homophilic cell adhesion via plasma membrane adhesion molecules"/>
    <property type="evidence" value="ECO:0007669"/>
    <property type="project" value="InterPro"/>
</dbReference>
<feature type="domain" description="Cadherin" evidence="10">
    <location>
        <begin position="382"/>
        <end position="501"/>
    </location>
</feature>
<dbReference type="CDD" id="cd11304">
    <property type="entry name" value="Cadherin_repeat"/>
    <property type="match status" value="3"/>
</dbReference>
<dbReference type="SMART" id="SM00112">
    <property type="entry name" value="CA"/>
    <property type="match status" value="3"/>
</dbReference>
<gene>
    <name evidence="11" type="ORF">MGAL_10B034431</name>
</gene>
<dbReference type="InterPro" id="IPR015919">
    <property type="entry name" value="Cadherin-like_sf"/>
</dbReference>
<feature type="domain" description="Cadherin" evidence="10">
    <location>
        <begin position="279"/>
        <end position="381"/>
    </location>
</feature>
<keyword evidence="6 9" id="KW-1133">Transmembrane helix</keyword>
<feature type="domain" description="Cadherin" evidence="10">
    <location>
        <begin position="136"/>
        <end position="278"/>
    </location>
</feature>
<keyword evidence="5" id="KW-0130">Cell adhesion</keyword>
<evidence type="ECO:0000313" key="11">
    <source>
        <dbReference type="EMBL" id="VDI29016.1"/>
    </source>
</evidence>
<dbReference type="InterPro" id="IPR020894">
    <property type="entry name" value="Cadherin_CS"/>
</dbReference>
<dbReference type="GO" id="GO:0005509">
    <property type="term" value="F:calcium ion binding"/>
    <property type="evidence" value="ECO:0007669"/>
    <property type="project" value="UniProtKB-UniRule"/>
</dbReference>
<accession>A0A8B6E5Q4</accession>
<dbReference type="Gene3D" id="2.60.40.60">
    <property type="entry name" value="Cadherins"/>
    <property type="match status" value="5"/>
</dbReference>